<reference evidence="2 3" key="1">
    <citation type="submission" date="2024-04" db="EMBL/GenBank/DDBJ databases">
        <authorList>
            <person name="Rising A."/>
            <person name="Reimegard J."/>
            <person name="Sonavane S."/>
            <person name="Akerstrom W."/>
            <person name="Nylinder S."/>
            <person name="Hedman E."/>
            <person name="Kallberg Y."/>
        </authorList>
    </citation>
    <scope>NUCLEOTIDE SEQUENCE [LARGE SCALE GENOMIC DNA]</scope>
</reference>
<feature type="compositionally biased region" description="Basic and acidic residues" evidence="1">
    <location>
        <begin position="416"/>
        <end position="428"/>
    </location>
</feature>
<feature type="compositionally biased region" description="Basic and acidic residues" evidence="1">
    <location>
        <begin position="860"/>
        <end position="870"/>
    </location>
</feature>
<feature type="region of interest" description="Disordered" evidence="1">
    <location>
        <begin position="621"/>
        <end position="870"/>
    </location>
</feature>
<feature type="compositionally biased region" description="Basic and acidic residues" evidence="1">
    <location>
        <begin position="436"/>
        <end position="460"/>
    </location>
</feature>
<feature type="compositionally biased region" description="Basic and acidic residues" evidence="1">
    <location>
        <begin position="713"/>
        <end position="738"/>
    </location>
</feature>
<dbReference type="Proteomes" id="UP001497382">
    <property type="component" value="Unassembled WGS sequence"/>
</dbReference>
<protein>
    <submittedName>
        <fullName evidence="2">Uncharacterized protein</fullName>
    </submittedName>
</protein>
<feature type="compositionally biased region" description="Basic and acidic residues" evidence="1">
    <location>
        <begin position="207"/>
        <end position="221"/>
    </location>
</feature>
<feature type="compositionally biased region" description="Basic and acidic residues" evidence="1">
    <location>
        <begin position="513"/>
        <end position="530"/>
    </location>
</feature>
<feature type="compositionally biased region" description="Basic and acidic residues" evidence="1">
    <location>
        <begin position="629"/>
        <end position="639"/>
    </location>
</feature>
<feature type="compositionally biased region" description="Basic and acidic residues" evidence="1">
    <location>
        <begin position="132"/>
        <end position="153"/>
    </location>
</feature>
<feature type="compositionally biased region" description="Basic residues" evidence="1">
    <location>
        <begin position="165"/>
        <end position="178"/>
    </location>
</feature>
<proteinExistence type="predicted"/>
<feature type="region of interest" description="Disordered" evidence="1">
    <location>
        <begin position="127"/>
        <end position="256"/>
    </location>
</feature>
<feature type="region of interest" description="Disordered" evidence="1">
    <location>
        <begin position="1"/>
        <end position="113"/>
    </location>
</feature>
<accession>A0AAV2BXJ0</accession>
<feature type="compositionally biased region" description="Basic and acidic residues" evidence="1">
    <location>
        <begin position="482"/>
        <end position="505"/>
    </location>
</feature>
<dbReference type="AlphaFoldDB" id="A0AAV2BXJ0"/>
<organism evidence="2 3">
    <name type="scientific">Larinioides sclopetarius</name>
    <dbReference type="NCBI Taxonomy" id="280406"/>
    <lineage>
        <taxon>Eukaryota</taxon>
        <taxon>Metazoa</taxon>
        <taxon>Ecdysozoa</taxon>
        <taxon>Arthropoda</taxon>
        <taxon>Chelicerata</taxon>
        <taxon>Arachnida</taxon>
        <taxon>Araneae</taxon>
        <taxon>Araneomorphae</taxon>
        <taxon>Entelegynae</taxon>
        <taxon>Araneoidea</taxon>
        <taxon>Araneidae</taxon>
        <taxon>Larinioides</taxon>
    </lineage>
</organism>
<evidence type="ECO:0000256" key="1">
    <source>
        <dbReference type="SAM" id="MobiDB-lite"/>
    </source>
</evidence>
<comment type="caution">
    <text evidence="2">The sequence shown here is derived from an EMBL/GenBank/DDBJ whole genome shotgun (WGS) entry which is preliminary data.</text>
</comment>
<feature type="compositionally biased region" description="Basic residues" evidence="1">
    <location>
        <begin position="1"/>
        <end position="21"/>
    </location>
</feature>
<feature type="compositionally biased region" description="Basic and acidic residues" evidence="1">
    <location>
        <begin position="184"/>
        <end position="199"/>
    </location>
</feature>
<feature type="compositionally biased region" description="Basic and acidic residues" evidence="1">
    <location>
        <begin position="22"/>
        <end position="33"/>
    </location>
</feature>
<dbReference type="EMBL" id="CAXIEN010000560">
    <property type="protein sequence ID" value="CAL1300495.1"/>
    <property type="molecule type" value="Genomic_DNA"/>
</dbReference>
<feature type="compositionally biased region" description="Polar residues" evidence="1">
    <location>
        <begin position="539"/>
        <end position="550"/>
    </location>
</feature>
<feature type="compositionally biased region" description="Basic and acidic residues" evidence="1">
    <location>
        <begin position="61"/>
        <end position="102"/>
    </location>
</feature>
<feature type="compositionally biased region" description="Basic and acidic residues" evidence="1">
    <location>
        <begin position="761"/>
        <end position="826"/>
    </location>
</feature>
<evidence type="ECO:0000313" key="2">
    <source>
        <dbReference type="EMBL" id="CAL1300495.1"/>
    </source>
</evidence>
<evidence type="ECO:0000313" key="3">
    <source>
        <dbReference type="Proteomes" id="UP001497382"/>
    </source>
</evidence>
<feature type="compositionally biased region" description="Basic and acidic residues" evidence="1">
    <location>
        <begin position="682"/>
        <end position="700"/>
    </location>
</feature>
<feature type="region of interest" description="Disordered" evidence="1">
    <location>
        <begin position="335"/>
        <end position="361"/>
    </location>
</feature>
<feature type="region of interest" description="Disordered" evidence="1">
    <location>
        <begin position="416"/>
        <end position="585"/>
    </location>
</feature>
<sequence>MPEKRHSSKKKFEKPSRRIKSTKREANKRKASEESFSSEFVKTGSKVLHDQKHSCNPTEDNGYKEATRKLENERIKPSSKIPEKQHSFKKKEEGSRRTESIKKKASKRIISSEEIFSDELINADVNKIKHSHATDDENSRKEEPRKLEKERKRPSSSKIPEQRHSSKKKFDKPSRRIKSSNGEANKRKASEESVSRELVDPLLSSVLHDHKYSRASKDNSHKGAHTTEILERRQSSSKSPGKHFSKKVEVSRQSRCSAGNAFKRANYCEVDSGDKLVDDDQSRIHSYSHTTGGDNRCRKTPSSLTTLSDKYKTGKDYNKLYDSTDTSSKNLSIEVSENDPKDNIPNVDKFSKETSSSEMLTVRPEVSEPVNISQFIFRCKNDKAKQNLKGDGYRKDDTVVKDGACERKFPKVTTKDDVVKVWEKDKPRMSQGNKNEASKSRTDNARPRSSFHNERNHSEGEPGSSSFHNERNHSGGEPGSSFHERKHTEREPENSFHNERNHFEGDSGSTSFHIERNHSEGDIEYRKDSSEIEDDACVLNSTKVVKSSNDVVKESEKYKTLKKEENKELSSSKSNDAEPGCSFNYRSEDAFKPIKPIRHSESEMEHKKYAAEVENGDCVLNAPNAVNEDNVKKELEKNKSLVKQPYSQKEPSRFKIDDPDSGSSSSLYKWRNSAFASSKSKIHSEGDMENKKDPEVEDHASALNTSKAVNAESVKKEMKKIEVISGEEKDSGTSKFDDAESGSSFHYQRKDAFKSIKPKHSKDDIEHKNDGAKTHDGAYERNASKLENSDNVKKDGENKKSLKKLDKRKEPSRSKIDDAEETDKVPVYEGSNENVADPNFLPASTANTGVPKRRSYQSDPLKENRPRRSI</sequence>
<keyword evidence="3" id="KW-1185">Reference proteome</keyword>
<gene>
    <name evidence="2" type="ORF">LARSCL_LOCUS21978</name>
</gene>
<feature type="compositionally biased region" description="Basic and acidic residues" evidence="1">
    <location>
        <begin position="551"/>
        <end position="570"/>
    </location>
</feature>
<name>A0AAV2BXJ0_9ARAC</name>